<keyword evidence="3" id="KW-0216">Detoxification</keyword>
<dbReference type="Pfam" id="PF03060">
    <property type="entry name" value="NMO"/>
    <property type="match status" value="1"/>
</dbReference>
<keyword evidence="12" id="KW-1185">Reference proteome</keyword>
<organism evidence="11 12">
    <name type="scientific">Microbispora cellulosiformans</name>
    <dbReference type="NCBI Taxonomy" id="2614688"/>
    <lineage>
        <taxon>Bacteria</taxon>
        <taxon>Bacillati</taxon>
        <taxon>Actinomycetota</taxon>
        <taxon>Actinomycetes</taxon>
        <taxon>Streptosporangiales</taxon>
        <taxon>Streptosporangiaceae</taxon>
        <taxon>Microbispora</taxon>
    </lineage>
</organism>
<evidence type="ECO:0000256" key="10">
    <source>
        <dbReference type="SAM" id="SignalP"/>
    </source>
</evidence>
<dbReference type="GO" id="GO:0018580">
    <property type="term" value="F:nitronate monooxygenase activity"/>
    <property type="evidence" value="ECO:0007669"/>
    <property type="project" value="InterPro"/>
</dbReference>
<comment type="cofactor">
    <cofactor evidence="1">
        <name>FMN</name>
        <dbReference type="ChEBI" id="CHEBI:58210"/>
    </cofactor>
</comment>
<dbReference type="Proteomes" id="UP000327011">
    <property type="component" value="Unassembled WGS sequence"/>
</dbReference>
<keyword evidence="6" id="KW-0560">Oxidoreductase</keyword>
<dbReference type="EMBL" id="VYTZ01000008">
    <property type="protein sequence ID" value="KAA9376244.1"/>
    <property type="molecule type" value="Genomic_DNA"/>
</dbReference>
<gene>
    <name evidence="11" type="ORF">F5972_22595</name>
</gene>
<feature type="signal peptide" evidence="10">
    <location>
        <begin position="1"/>
        <end position="16"/>
    </location>
</feature>
<dbReference type="InterPro" id="IPR013785">
    <property type="entry name" value="Aldolase_TIM"/>
</dbReference>
<dbReference type="InterPro" id="IPR004136">
    <property type="entry name" value="NMO"/>
</dbReference>
<keyword evidence="10" id="KW-0732">Signal</keyword>
<evidence type="ECO:0000256" key="6">
    <source>
        <dbReference type="ARBA" id="ARBA00023002"/>
    </source>
</evidence>
<reference evidence="11 12" key="1">
    <citation type="submission" date="2019-09" db="EMBL/GenBank/DDBJ databases">
        <title>Screening of Novel Bioactive Compounds from Soil-Associated.</title>
        <authorList>
            <person name="Gong X."/>
        </authorList>
    </citation>
    <scope>NUCLEOTIDE SEQUENCE [LARGE SCALE GENOMIC DNA]</scope>
    <source>
        <strain evidence="11 12">Gxj-6</strain>
    </source>
</reference>
<feature type="chain" id="PRO_5023945288" description="Propionate 3-nitronate monooxygenase" evidence="10">
    <location>
        <begin position="17"/>
        <end position="343"/>
    </location>
</feature>
<evidence type="ECO:0000313" key="12">
    <source>
        <dbReference type="Proteomes" id="UP000327011"/>
    </source>
</evidence>
<dbReference type="Gene3D" id="3.20.20.70">
    <property type="entry name" value="Aldolase class I"/>
    <property type="match status" value="1"/>
</dbReference>
<evidence type="ECO:0000256" key="1">
    <source>
        <dbReference type="ARBA" id="ARBA00001917"/>
    </source>
</evidence>
<accession>A0A5J5JWW1</accession>
<dbReference type="AlphaFoldDB" id="A0A5J5JWW1"/>
<dbReference type="PANTHER" id="PTHR42747">
    <property type="entry name" value="NITRONATE MONOOXYGENASE-RELATED"/>
    <property type="match status" value="1"/>
</dbReference>
<evidence type="ECO:0000256" key="5">
    <source>
        <dbReference type="ARBA" id="ARBA00022643"/>
    </source>
</evidence>
<dbReference type="RefSeq" id="WP_150935623.1">
    <property type="nucleotide sequence ID" value="NZ_VYTZ01000008.1"/>
</dbReference>
<keyword evidence="4" id="KW-0285">Flavoprotein</keyword>
<evidence type="ECO:0000256" key="4">
    <source>
        <dbReference type="ARBA" id="ARBA00022630"/>
    </source>
</evidence>
<comment type="similarity">
    <text evidence="2">Belongs to the nitronate monooxygenase family. NMO class I subfamily.</text>
</comment>
<proteinExistence type="inferred from homology"/>
<comment type="caution">
    <text evidence="11">The sequence shown here is derived from an EMBL/GenBank/DDBJ whole genome shotgun (WGS) entry which is preliminary data.</text>
</comment>
<protein>
    <recommendedName>
        <fullName evidence="8">Propionate 3-nitronate monooxygenase</fullName>
    </recommendedName>
</protein>
<evidence type="ECO:0000256" key="9">
    <source>
        <dbReference type="ARBA" id="ARBA00049401"/>
    </source>
</evidence>
<comment type="catalytic activity">
    <reaction evidence="9">
        <text>3 propionate 3-nitronate + 3 O2 + H2O = 3 3-oxopropanoate + 2 nitrate + nitrite + H2O2 + 3 H(+)</text>
        <dbReference type="Rhea" id="RHEA:57332"/>
        <dbReference type="ChEBI" id="CHEBI:15377"/>
        <dbReference type="ChEBI" id="CHEBI:15378"/>
        <dbReference type="ChEBI" id="CHEBI:15379"/>
        <dbReference type="ChEBI" id="CHEBI:16240"/>
        <dbReference type="ChEBI" id="CHEBI:16301"/>
        <dbReference type="ChEBI" id="CHEBI:17632"/>
        <dbReference type="ChEBI" id="CHEBI:33190"/>
        <dbReference type="ChEBI" id="CHEBI:136067"/>
    </reaction>
</comment>
<evidence type="ECO:0000313" key="11">
    <source>
        <dbReference type="EMBL" id="KAA9376244.1"/>
    </source>
</evidence>
<name>A0A5J5JWW1_9ACTN</name>
<dbReference type="PANTHER" id="PTHR42747:SF3">
    <property type="entry name" value="NITRONATE MONOOXYGENASE-RELATED"/>
    <property type="match status" value="1"/>
</dbReference>
<sequence length="343" mass="35126">MNAALTALGVSAPVLAAPMAGGPSTPALVIAAARAGGMGFLAGGYKDAGALAEQIDQVRAGGVPFGVNLFAPNPLPVDPAEFRRYARAIAPEGRAYGLDLLSAEAVEDDDHWSDKIELLLSRPVPVVSFTFAVPHPAVVRSLRAAGTLVIQTVTSPAEALQAAEAGADMLIVQASAAGGHSGTFTPRRTPADVPLPWLLGEVAGSVSLPLIGAGGLATPADMVQALRSGAAAAMVGTVLLRADESGASLAHKEALAGAASRGTVVTRAFTGRPARALPNRFIDRYGDLAPFGYPALHHLTSPLRRAATAARDPERINLWAGTGHHHATPGPAVRILRRLASHL</sequence>
<keyword evidence="7 11" id="KW-0503">Monooxygenase</keyword>
<evidence type="ECO:0000256" key="3">
    <source>
        <dbReference type="ARBA" id="ARBA00022575"/>
    </source>
</evidence>
<dbReference type="GO" id="GO:0009636">
    <property type="term" value="P:response to toxic substance"/>
    <property type="evidence" value="ECO:0007669"/>
    <property type="project" value="UniProtKB-KW"/>
</dbReference>
<evidence type="ECO:0000256" key="8">
    <source>
        <dbReference type="ARBA" id="ARBA00031155"/>
    </source>
</evidence>
<dbReference type="CDD" id="cd04730">
    <property type="entry name" value="NPD_like"/>
    <property type="match status" value="1"/>
</dbReference>
<evidence type="ECO:0000256" key="7">
    <source>
        <dbReference type="ARBA" id="ARBA00023033"/>
    </source>
</evidence>
<dbReference type="SUPFAM" id="SSF51412">
    <property type="entry name" value="Inosine monophosphate dehydrogenase (IMPDH)"/>
    <property type="match status" value="1"/>
</dbReference>
<keyword evidence="5" id="KW-0288">FMN</keyword>
<evidence type="ECO:0000256" key="2">
    <source>
        <dbReference type="ARBA" id="ARBA00009881"/>
    </source>
</evidence>